<evidence type="ECO:0008006" key="3">
    <source>
        <dbReference type="Google" id="ProtNLM"/>
    </source>
</evidence>
<comment type="caution">
    <text evidence="1">The sequence shown here is derived from an EMBL/GenBank/DDBJ whole genome shotgun (WGS) entry which is preliminary data.</text>
</comment>
<dbReference type="SUPFAM" id="SSF57850">
    <property type="entry name" value="RING/U-box"/>
    <property type="match status" value="1"/>
</dbReference>
<organism evidence="1 2">
    <name type="scientific">Datura stramonium</name>
    <name type="common">Jimsonweed</name>
    <name type="synonym">Common thornapple</name>
    <dbReference type="NCBI Taxonomy" id="4076"/>
    <lineage>
        <taxon>Eukaryota</taxon>
        <taxon>Viridiplantae</taxon>
        <taxon>Streptophyta</taxon>
        <taxon>Embryophyta</taxon>
        <taxon>Tracheophyta</taxon>
        <taxon>Spermatophyta</taxon>
        <taxon>Magnoliopsida</taxon>
        <taxon>eudicotyledons</taxon>
        <taxon>Gunneridae</taxon>
        <taxon>Pentapetalae</taxon>
        <taxon>asterids</taxon>
        <taxon>lamiids</taxon>
        <taxon>Solanales</taxon>
        <taxon>Solanaceae</taxon>
        <taxon>Solanoideae</taxon>
        <taxon>Datureae</taxon>
        <taxon>Datura</taxon>
    </lineage>
</organism>
<dbReference type="InterPro" id="IPR013083">
    <property type="entry name" value="Znf_RING/FYVE/PHD"/>
</dbReference>
<dbReference type="EMBL" id="JACEIK010001786">
    <property type="protein sequence ID" value="MCD7472159.1"/>
    <property type="molecule type" value="Genomic_DNA"/>
</dbReference>
<dbReference type="Gene3D" id="3.30.40.10">
    <property type="entry name" value="Zinc/RING finger domain, C3HC4 (zinc finger)"/>
    <property type="match status" value="1"/>
</dbReference>
<evidence type="ECO:0000313" key="2">
    <source>
        <dbReference type="Proteomes" id="UP000823775"/>
    </source>
</evidence>
<evidence type="ECO:0000313" key="1">
    <source>
        <dbReference type="EMBL" id="MCD7472159.1"/>
    </source>
</evidence>
<reference evidence="1 2" key="1">
    <citation type="journal article" date="2021" name="BMC Genomics">
        <title>Datura genome reveals duplications of psychoactive alkaloid biosynthetic genes and high mutation rate following tissue culture.</title>
        <authorList>
            <person name="Rajewski A."/>
            <person name="Carter-House D."/>
            <person name="Stajich J."/>
            <person name="Litt A."/>
        </authorList>
    </citation>
    <scope>NUCLEOTIDE SEQUENCE [LARGE SCALE GENOMIC DNA]</scope>
    <source>
        <strain evidence="1">AR-01</strain>
    </source>
</reference>
<name>A0ABS8TMN4_DATST</name>
<keyword evidence="2" id="KW-1185">Reference proteome</keyword>
<proteinExistence type="predicted"/>
<accession>A0ABS8TMN4</accession>
<dbReference type="Proteomes" id="UP000823775">
    <property type="component" value="Unassembled WGS sequence"/>
</dbReference>
<sequence>MHVDAIRRCRLQVFGDSSVIISLPTSGLDDCTIPSYQKCVDEWLKMKATCPVCRNSLPDRENKKLDQL</sequence>
<gene>
    <name evidence="1" type="ORF">HAX54_013161</name>
</gene>
<protein>
    <recommendedName>
        <fullName evidence="3">RING-type domain-containing protein</fullName>
    </recommendedName>
</protein>